<evidence type="ECO:0000256" key="13">
    <source>
        <dbReference type="ARBA" id="ARBA00023146"/>
    </source>
</evidence>
<keyword evidence="8 15" id="KW-0547">Nucleotide-binding</keyword>
<dbReference type="CDD" id="cd02796">
    <property type="entry name" value="tRNA_bind_bactPheRS"/>
    <property type="match status" value="1"/>
</dbReference>
<dbReference type="Pfam" id="PF03147">
    <property type="entry name" value="FDX-ACB"/>
    <property type="match status" value="1"/>
</dbReference>
<dbReference type="InterPro" id="IPR009061">
    <property type="entry name" value="DNA-bd_dom_put_sf"/>
</dbReference>
<protein>
    <recommendedName>
        <fullName evidence="15">Phenylalanine--tRNA ligase beta subunit</fullName>
        <ecNumber evidence="15">6.1.1.20</ecNumber>
    </recommendedName>
    <alternativeName>
        <fullName evidence="15">Phenylalanyl-tRNA synthetase beta subunit</fullName>
        <shortName evidence="15">PheRS</shortName>
    </alternativeName>
</protein>
<dbReference type="FunFam" id="2.40.50.140:FF:000045">
    <property type="entry name" value="Phenylalanine--tRNA ligase beta subunit"/>
    <property type="match status" value="1"/>
</dbReference>
<evidence type="ECO:0000259" key="17">
    <source>
        <dbReference type="PROSITE" id="PS50886"/>
    </source>
</evidence>
<evidence type="ECO:0000256" key="16">
    <source>
        <dbReference type="PROSITE-ProRule" id="PRU00209"/>
    </source>
</evidence>
<dbReference type="InterPro" id="IPR005146">
    <property type="entry name" value="B3/B4_tRNA-bd"/>
</dbReference>
<dbReference type="STRING" id="29343.CCDG5_0596"/>
<dbReference type="GO" id="GO:0006432">
    <property type="term" value="P:phenylalanyl-tRNA aminoacylation"/>
    <property type="evidence" value="ECO:0007669"/>
    <property type="project" value="UniProtKB-UniRule"/>
</dbReference>
<dbReference type="Gene3D" id="3.30.70.380">
    <property type="entry name" value="Ferrodoxin-fold anticodon-binding domain"/>
    <property type="match status" value="1"/>
</dbReference>
<dbReference type="GO" id="GO:0140096">
    <property type="term" value="F:catalytic activity, acting on a protein"/>
    <property type="evidence" value="ECO:0007669"/>
    <property type="project" value="UniProtKB-ARBA"/>
</dbReference>
<evidence type="ECO:0000256" key="3">
    <source>
        <dbReference type="ARBA" id="ARBA00011209"/>
    </source>
</evidence>
<dbReference type="InterPro" id="IPR020825">
    <property type="entry name" value="Phe-tRNA_synthase-like_B3/B4"/>
</dbReference>
<dbReference type="InterPro" id="IPR045060">
    <property type="entry name" value="Phe-tRNA-ligase_IIc_bsu"/>
</dbReference>
<dbReference type="InterPro" id="IPR041616">
    <property type="entry name" value="PheRS_beta_core"/>
</dbReference>
<feature type="binding site" evidence="15">
    <location>
        <position position="467"/>
    </location>
    <ligand>
        <name>Mg(2+)</name>
        <dbReference type="ChEBI" id="CHEBI:18420"/>
        <note>shared with alpha subunit</note>
    </ligand>
</feature>
<keyword evidence="11 16" id="KW-0694">RNA-binding</keyword>
<dbReference type="PATRIC" id="fig|29343.3.peg.618"/>
<dbReference type="Gene3D" id="3.30.930.10">
    <property type="entry name" value="Bira Bifunctional Protein, Domain 2"/>
    <property type="match status" value="1"/>
</dbReference>
<accession>A0A078KMF7</accession>
<evidence type="ECO:0000256" key="8">
    <source>
        <dbReference type="ARBA" id="ARBA00022741"/>
    </source>
</evidence>
<keyword evidence="21" id="KW-1185">Reference proteome</keyword>
<feature type="binding site" evidence="15">
    <location>
        <position position="457"/>
    </location>
    <ligand>
        <name>Mg(2+)</name>
        <dbReference type="ChEBI" id="CHEBI:18420"/>
        <note>shared with alpha subunit</note>
    </ligand>
</feature>
<gene>
    <name evidence="15 20" type="primary">pheT</name>
    <name evidence="20" type="ORF">CCDG5_0596</name>
</gene>
<sequence>MNLSMRWLNDYVDIKMEPRKFSEAMTMTGSKVEGFRNEGDEIQNVVVGKILSVEKHPNADKLVVCSVDVGQSEPIQIVTGATNVFAGALVPVALDGSLLPGGKKIKKGKLRGVVSNGMMCSLGELGLTVNDFPYAIEDGIFIIEEDCKPGQDIREVTGLNDTIVEFEITPNRPDCLSVIGLAREAAVTFNKKLTLPDSDVKGSGGSTKDFVDAKVHEPKLCPRYMARAVRNVKIGPSPLWMRQRLRSAGVRPINNIVDITNFVMLEYGQPMHAFDYRQIKGGIINVRLAKDGETITTLDGVERKLDDKMLVIADCEKPVAVAGVMGGEFSGIMDDTNTIVFESAMFDPTSVRLTAKRLGMRTEASSRFEKGLDAQNTLNALNRACRLVEILGIGEVCDDYIDINNSNYTPTTIKFEPDWINGLLGTNIDRQFMVDTLRKLDFKVEGDIITVPSYRADVEQKADIAEEVARFYGYNEIPTTMPSGAGTRGGLTPAQKFEKNVTQNLLALGYTEIATYSFISPKYYDKIRMPADSPLRNSVKIINPLGEDTSIMRTTTLPSMLETLSRNYSNRNLAARFYELGTVYFPRGKGQLPDEKIKITLGSYGESEDFYAIKGDVEELFEKLGVDPEICEFIPCSDNPAFHPGRCAKIIVGGEEIGIIGEIHPEVQANYEIDTRVYTAVIDEASLMKNAVQNKTYTPLPKFPSTDRDIAVLCDEDIPVMELEKAMKSAAGKVIEKIELFDIYRGKQIPEGKKSVAFSIVMRAADRTLTDEEADTAVKKVINALEKLGATLRS</sequence>
<dbReference type="Pfam" id="PF03483">
    <property type="entry name" value="B3_4"/>
    <property type="match status" value="1"/>
</dbReference>
<dbReference type="SUPFAM" id="SSF54991">
    <property type="entry name" value="Anticodon-binding domain of PheRS"/>
    <property type="match status" value="1"/>
</dbReference>
<keyword evidence="9 15" id="KW-0067">ATP-binding</keyword>
<dbReference type="Gene3D" id="3.30.56.10">
    <property type="match status" value="2"/>
</dbReference>
<dbReference type="NCBIfam" id="TIGR00472">
    <property type="entry name" value="pheT_bact"/>
    <property type="match status" value="1"/>
</dbReference>
<dbReference type="SMART" id="SM00896">
    <property type="entry name" value="FDX-ACB"/>
    <property type="match status" value="1"/>
</dbReference>
<dbReference type="InterPro" id="IPR004532">
    <property type="entry name" value="Phe-tRNA-ligase_IIc_bsu_bact"/>
</dbReference>
<evidence type="ECO:0000256" key="5">
    <source>
        <dbReference type="ARBA" id="ARBA00022555"/>
    </source>
</evidence>
<dbReference type="CDD" id="cd00769">
    <property type="entry name" value="PheRS_beta_core"/>
    <property type="match status" value="1"/>
</dbReference>
<dbReference type="PANTHER" id="PTHR10947:SF0">
    <property type="entry name" value="PHENYLALANINE--TRNA LIGASE BETA SUBUNIT"/>
    <property type="match status" value="1"/>
</dbReference>
<dbReference type="EMBL" id="LM995447">
    <property type="protein sequence ID" value="CDZ23727.1"/>
    <property type="molecule type" value="Genomic_DNA"/>
</dbReference>
<feature type="binding site" evidence="15">
    <location>
        <position position="463"/>
    </location>
    <ligand>
        <name>Mg(2+)</name>
        <dbReference type="ChEBI" id="CHEBI:18420"/>
        <note>shared with alpha subunit</note>
    </ligand>
</feature>
<keyword evidence="13 15" id="KW-0030">Aminoacyl-tRNA synthetase</keyword>
<dbReference type="PROSITE" id="PS51483">
    <property type="entry name" value="B5"/>
    <property type="match status" value="1"/>
</dbReference>
<dbReference type="PROSITE" id="PS50886">
    <property type="entry name" value="TRBD"/>
    <property type="match status" value="1"/>
</dbReference>
<feature type="domain" description="FDX-ACB" evidence="18">
    <location>
        <begin position="701"/>
        <end position="793"/>
    </location>
</feature>
<dbReference type="GO" id="GO:0009328">
    <property type="term" value="C:phenylalanine-tRNA ligase complex"/>
    <property type="evidence" value="ECO:0007669"/>
    <property type="project" value="TreeGrafter"/>
</dbReference>
<dbReference type="InterPro" id="IPR002547">
    <property type="entry name" value="tRNA-bd_dom"/>
</dbReference>
<dbReference type="GO" id="GO:0000287">
    <property type="term" value="F:magnesium ion binding"/>
    <property type="evidence" value="ECO:0007669"/>
    <property type="project" value="UniProtKB-UniRule"/>
</dbReference>
<dbReference type="Proteomes" id="UP000032431">
    <property type="component" value="Chromosome I"/>
</dbReference>
<evidence type="ECO:0000256" key="6">
    <source>
        <dbReference type="ARBA" id="ARBA00022598"/>
    </source>
</evidence>
<dbReference type="PROSITE" id="PS51447">
    <property type="entry name" value="FDX_ACB"/>
    <property type="match status" value="1"/>
</dbReference>
<dbReference type="GO" id="GO:0005524">
    <property type="term" value="F:ATP binding"/>
    <property type="evidence" value="ECO:0007669"/>
    <property type="project" value="UniProtKB-UniRule"/>
</dbReference>
<dbReference type="SUPFAM" id="SSF56037">
    <property type="entry name" value="PheT/TilS domain"/>
    <property type="match status" value="1"/>
</dbReference>
<feature type="domain" description="B5" evidence="19">
    <location>
        <begin position="408"/>
        <end position="479"/>
    </location>
</feature>
<evidence type="ECO:0000256" key="2">
    <source>
        <dbReference type="ARBA" id="ARBA00008653"/>
    </source>
</evidence>
<dbReference type="InterPro" id="IPR045864">
    <property type="entry name" value="aa-tRNA-synth_II/BPL/LPL"/>
</dbReference>
<proteinExistence type="inferred from homology"/>
<dbReference type="InterPro" id="IPR036690">
    <property type="entry name" value="Fdx_antiC-bd_sf"/>
</dbReference>
<evidence type="ECO:0000259" key="19">
    <source>
        <dbReference type="PROSITE" id="PS51483"/>
    </source>
</evidence>
<keyword evidence="4 15" id="KW-0963">Cytoplasm</keyword>
<evidence type="ECO:0000256" key="9">
    <source>
        <dbReference type="ARBA" id="ARBA00022840"/>
    </source>
</evidence>
<dbReference type="FunFam" id="3.30.70.380:FF:000001">
    <property type="entry name" value="Phenylalanine--tRNA ligase beta subunit"/>
    <property type="match status" value="1"/>
</dbReference>
<evidence type="ECO:0000256" key="10">
    <source>
        <dbReference type="ARBA" id="ARBA00022842"/>
    </source>
</evidence>
<keyword evidence="10 15" id="KW-0460">Magnesium</keyword>
<evidence type="ECO:0000256" key="15">
    <source>
        <dbReference type="HAMAP-Rule" id="MF_00283"/>
    </source>
</evidence>
<dbReference type="InterPro" id="IPR012340">
    <property type="entry name" value="NA-bd_OB-fold"/>
</dbReference>
<dbReference type="OrthoDB" id="9805455at2"/>
<keyword evidence="7 15" id="KW-0479">Metal-binding</keyword>
<dbReference type="SMART" id="SM00874">
    <property type="entry name" value="B5"/>
    <property type="match status" value="1"/>
</dbReference>
<dbReference type="SMART" id="SM00873">
    <property type="entry name" value="B3_4"/>
    <property type="match status" value="1"/>
</dbReference>
<dbReference type="NCBIfam" id="NF045760">
    <property type="entry name" value="YtpR"/>
    <property type="match status" value="1"/>
</dbReference>
<dbReference type="KEGG" id="ccel:CCDG5_0596"/>
<evidence type="ECO:0000259" key="18">
    <source>
        <dbReference type="PROSITE" id="PS51447"/>
    </source>
</evidence>
<evidence type="ECO:0000313" key="21">
    <source>
        <dbReference type="Proteomes" id="UP000032431"/>
    </source>
</evidence>
<evidence type="ECO:0000256" key="12">
    <source>
        <dbReference type="ARBA" id="ARBA00022917"/>
    </source>
</evidence>
<evidence type="ECO:0000256" key="1">
    <source>
        <dbReference type="ARBA" id="ARBA00004496"/>
    </source>
</evidence>
<dbReference type="HOGENOM" id="CLU_016891_0_0_9"/>
<comment type="cofactor">
    <cofactor evidence="15">
        <name>Mg(2+)</name>
        <dbReference type="ChEBI" id="CHEBI:18420"/>
    </cofactor>
    <text evidence="15">Binds 2 magnesium ions per tetramer.</text>
</comment>
<dbReference type="Pfam" id="PF01588">
    <property type="entry name" value="tRNA_bind"/>
    <property type="match status" value="1"/>
</dbReference>
<dbReference type="SUPFAM" id="SSF50249">
    <property type="entry name" value="Nucleic acid-binding proteins"/>
    <property type="match status" value="1"/>
</dbReference>
<evidence type="ECO:0000256" key="14">
    <source>
        <dbReference type="ARBA" id="ARBA00049255"/>
    </source>
</evidence>
<evidence type="ECO:0000256" key="11">
    <source>
        <dbReference type="ARBA" id="ARBA00022884"/>
    </source>
</evidence>
<comment type="catalytic activity">
    <reaction evidence="14 15">
        <text>tRNA(Phe) + L-phenylalanine + ATP = L-phenylalanyl-tRNA(Phe) + AMP + diphosphate + H(+)</text>
        <dbReference type="Rhea" id="RHEA:19413"/>
        <dbReference type="Rhea" id="RHEA-COMP:9668"/>
        <dbReference type="Rhea" id="RHEA-COMP:9699"/>
        <dbReference type="ChEBI" id="CHEBI:15378"/>
        <dbReference type="ChEBI" id="CHEBI:30616"/>
        <dbReference type="ChEBI" id="CHEBI:33019"/>
        <dbReference type="ChEBI" id="CHEBI:58095"/>
        <dbReference type="ChEBI" id="CHEBI:78442"/>
        <dbReference type="ChEBI" id="CHEBI:78531"/>
        <dbReference type="ChEBI" id="CHEBI:456215"/>
        <dbReference type="EC" id="6.1.1.20"/>
    </reaction>
</comment>
<keyword evidence="6 15" id="KW-0436">Ligase</keyword>
<evidence type="ECO:0000313" key="20">
    <source>
        <dbReference type="EMBL" id="CDZ23727.1"/>
    </source>
</evidence>
<reference evidence="21" key="1">
    <citation type="submission" date="2014-07" db="EMBL/GenBank/DDBJ databases">
        <authorList>
            <person name="Wibberg D."/>
        </authorList>
    </citation>
    <scope>NUCLEOTIDE SEQUENCE [LARGE SCALE GENOMIC DNA]</scope>
    <source>
        <strain evidence="21">DG5</strain>
    </source>
</reference>
<dbReference type="Gene3D" id="2.40.50.140">
    <property type="entry name" value="Nucleic acid-binding proteins"/>
    <property type="match status" value="1"/>
</dbReference>
<dbReference type="HAMAP" id="MF_00283">
    <property type="entry name" value="Phe_tRNA_synth_beta1"/>
    <property type="match status" value="1"/>
</dbReference>
<dbReference type="InterPro" id="IPR005147">
    <property type="entry name" value="tRNA_synthase_B5-dom"/>
</dbReference>
<dbReference type="Gene3D" id="3.50.40.10">
    <property type="entry name" value="Phenylalanyl-trna Synthetase, Chain B, domain 3"/>
    <property type="match status" value="1"/>
</dbReference>
<comment type="similarity">
    <text evidence="2 15">Belongs to the phenylalanyl-tRNA synthetase beta subunit family. Type 1 subfamily.</text>
</comment>
<dbReference type="Pfam" id="PF17759">
    <property type="entry name" value="tRNA_synthFbeta"/>
    <property type="match status" value="1"/>
</dbReference>
<dbReference type="EC" id="6.1.1.20" evidence="15"/>
<comment type="subunit">
    <text evidence="3 15">Tetramer of two alpha and two beta subunits.</text>
</comment>
<keyword evidence="12 15" id="KW-0648">Protein biosynthesis</keyword>
<dbReference type="GO" id="GO:0016740">
    <property type="term" value="F:transferase activity"/>
    <property type="evidence" value="ECO:0007669"/>
    <property type="project" value="UniProtKB-ARBA"/>
</dbReference>
<dbReference type="FunFam" id="3.50.40.10:FF:000001">
    <property type="entry name" value="Phenylalanine--tRNA ligase beta subunit"/>
    <property type="match status" value="1"/>
</dbReference>
<dbReference type="InterPro" id="IPR033714">
    <property type="entry name" value="tRNA_bind_bactPheRS"/>
</dbReference>
<dbReference type="PANTHER" id="PTHR10947">
    <property type="entry name" value="PHENYLALANYL-TRNA SYNTHETASE BETA CHAIN AND LEUCINE-RICH REPEAT-CONTAINING PROTEIN 47"/>
    <property type="match status" value="1"/>
</dbReference>
<organism evidence="20 21">
    <name type="scientific">[Clostridium] cellulosi</name>
    <dbReference type="NCBI Taxonomy" id="29343"/>
    <lineage>
        <taxon>Bacteria</taxon>
        <taxon>Bacillati</taxon>
        <taxon>Bacillota</taxon>
        <taxon>Clostridia</taxon>
        <taxon>Eubacteriales</taxon>
        <taxon>Oscillospiraceae</taxon>
        <taxon>Oscillospiraceae incertae sedis</taxon>
    </lineage>
</organism>
<dbReference type="GO" id="GO:0004826">
    <property type="term" value="F:phenylalanine-tRNA ligase activity"/>
    <property type="evidence" value="ECO:0007669"/>
    <property type="project" value="UniProtKB-UniRule"/>
</dbReference>
<dbReference type="InterPro" id="IPR005121">
    <property type="entry name" value="Fdx_antiC-bd"/>
</dbReference>
<dbReference type="SUPFAM" id="SSF55681">
    <property type="entry name" value="Class II aaRS and biotin synthetases"/>
    <property type="match status" value="1"/>
</dbReference>
<dbReference type="AlphaFoldDB" id="A0A078KMF7"/>
<feature type="domain" description="TRNA-binding" evidence="17">
    <location>
        <begin position="39"/>
        <end position="154"/>
    </location>
</feature>
<feature type="binding site" evidence="15">
    <location>
        <position position="466"/>
    </location>
    <ligand>
        <name>Mg(2+)</name>
        <dbReference type="ChEBI" id="CHEBI:18420"/>
        <note>shared with alpha subunit</note>
    </ligand>
</feature>
<evidence type="ECO:0000256" key="4">
    <source>
        <dbReference type="ARBA" id="ARBA00022490"/>
    </source>
</evidence>
<comment type="subcellular location">
    <subcellularLocation>
        <location evidence="1 15">Cytoplasm</location>
    </subcellularLocation>
</comment>
<evidence type="ECO:0000256" key="7">
    <source>
        <dbReference type="ARBA" id="ARBA00022723"/>
    </source>
</evidence>
<dbReference type="Pfam" id="PF03484">
    <property type="entry name" value="B5"/>
    <property type="match status" value="1"/>
</dbReference>
<name>A0A078KMF7_9FIRM</name>
<keyword evidence="5 16" id="KW-0820">tRNA-binding</keyword>
<dbReference type="SUPFAM" id="SSF46955">
    <property type="entry name" value="Putative DNA-binding domain"/>
    <property type="match status" value="1"/>
</dbReference>
<dbReference type="GO" id="GO:0000049">
    <property type="term" value="F:tRNA binding"/>
    <property type="evidence" value="ECO:0007669"/>
    <property type="project" value="UniProtKB-UniRule"/>
</dbReference>